<evidence type="ECO:0000313" key="5">
    <source>
        <dbReference type="EMBL" id="PSF37247.1"/>
    </source>
</evidence>
<dbReference type="InterPro" id="IPR017441">
    <property type="entry name" value="Protein_kinase_ATP_BS"/>
</dbReference>
<accession>A0A2T1LXY3</accession>
<sequence length="581" mass="66457">MQRSRYRTLGQIGQGQFGKVFCGIDRENGQVFALKDLDIKQFPTRKFLRELSYLVSLKHPNIISFHGIEHHQGGRYLVMDYCEGGTLRELMESGQKITLQLILKLVQDILSALVHAHRKKIIHCDIKPENILLKITSTGYIAKLSDFGIARWSEEQLQPYHSGGYTGSPAYMAPERFYGKYSAASDLYAVGILLYELLVGSRPFSGFPKDLMAAHLSQSFNLSDTIPLSLQTIIEKALRKLPQRRFTNSQEMLEAVRLAEQELLGNSSDNIFFIPSSSSSLNNFSQIIKKVYLSRKITNLSVVQNWIYWVEKNVLMVQFYYDKTDLEFFHDYKITFEDEIIKLEFSSNTVYIFTFSEESNLYTLYHFFVEQEQLKKLLTWSANQLISSIDIKGKWIAIALNYQEINIYSLQDFKFIKSTITEGKIQQIITLDQSHCLVIHQSTSEHTLFQIFNRRGNLFKAFSITLAIELVTLSKVADYEIFAIETNKPFLGLLIKLKPLKITRIPLPFKPSFVLAQSWGYILASSLGEIIVLNAQGIIQGEINLSATITAITTLNDEKILVATESNNQSCLQQLSLKKDF</sequence>
<reference evidence="5 6" key="2">
    <citation type="submission" date="2018-03" db="EMBL/GenBank/DDBJ databases">
        <authorList>
            <person name="Keele B.F."/>
        </authorList>
    </citation>
    <scope>NUCLEOTIDE SEQUENCE [LARGE SCALE GENOMIC DNA]</scope>
    <source>
        <strain evidence="5 6">CCALA 016</strain>
    </source>
</reference>
<dbReference type="CDD" id="cd14014">
    <property type="entry name" value="STKc_PknB_like"/>
    <property type="match status" value="1"/>
</dbReference>
<dbReference type="PROSITE" id="PS00107">
    <property type="entry name" value="PROTEIN_KINASE_ATP"/>
    <property type="match status" value="1"/>
</dbReference>
<comment type="caution">
    <text evidence="5">The sequence shown here is derived from an EMBL/GenBank/DDBJ whole genome shotgun (WGS) entry which is preliminary data.</text>
</comment>
<feature type="domain" description="Protein kinase" evidence="4">
    <location>
        <begin position="6"/>
        <end position="264"/>
    </location>
</feature>
<keyword evidence="6" id="KW-1185">Reference proteome</keyword>
<dbReference type="InterPro" id="IPR036322">
    <property type="entry name" value="WD40_repeat_dom_sf"/>
</dbReference>
<dbReference type="SUPFAM" id="SSF56112">
    <property type="entry name" value="Protein kinase-like (PK-like)"/>
    <property type="match status" value="1"/>
</dbReference>
<dbReference type="PROSITE" id="PS00108">
    <property type="entry name" value="PROTEIN_KINASE_ST"/>
    <property type="match status" value="1"/>
</dbReference>
<name>A0A2T1LXY3_9CHRO</name>
<dbReference type="RefSeq" id="WP_106456936.1">
    <property type="nucleotide sequence ID" value="NZ_PXOH01000010.1"/>
</dbReference>
<dbReference type="GO" id="GO:0005737">
    <property type="term" value="C:cytoplasm"/>
    <property type="evidence" value="ECO:0007669"/>
    <property type="project" value="TreeGrafter"/>
</dbReference>
<dbReference type="Pfam" id="PF00069">
    <property type="entry name" value="Pkinase"/>
    <property type="match status" value="1"/>
</dbReference>
<dbReference type="InterPro" id="IPR008271">
    <property type="entry name" value="Ser/Thr_kinase_AS"/>
</dbReference>
<dbReference type="InterPro" id="IPR045269">
    <property type="entry name" value="Atg1-like"/>
</dbReference>
<dbReference type="SUPFAM" id="SSF50978">
    <property type="entry name" value="WD40 repeat-like"/>
    <property type="match status" value="1"/>
</dbReference>
<keyword evidence="5" id="KW-0418">Kinase</keyword>
<dbReference type="PROSITE" id="PS50011">
    <property type="entry name" value="PROTEIN_KINASE_DOM"/>
    <property type="match status" value="1"/>
</dbReference>
<protein>
    <submittedName>
        <fullName evidence="5">Serine/threonine protein kinase</fullName>
    </submittedName>
</protein>
<evidence type="ECO:0000259" key="4">
    <source>
        <dbReference type="PROSITE" id="PS50011"/>
    </source>
</evidence>
<proteinExistence type="predicted"/>
<feature type="binding site" evidence="3">
    <location>
        <position position="35"/>
    </location>
    <ligand>
        <name>ATP</name>
        <dbReference type="ChEBI" id="CHEBI:30616"/>
    </ligand>
</feature>
<keyword evidence="1 3" id="KW-0547">Nucleotide-binding</keyword>
<gene>
    <name evidence="5" type="ORF">C7H19_11035</name>
</gene>
<keyword evidence="5" id="KW-0808">Transferase</keyword>
<dbReference type="EMBL" id="PXOH01000010">
    <property type="protein sequence ID" value="PSF37247.1"/>
    <property type="molecule type" value="Genomic_DNA"/>
</dbReference>
<evidence type="ECO:0000256" key="1">
    <source>
        <dbReference type="ARBA" id="ARBA00022741"/>
    </source>
</evidence>
<evidence type="ECO:0000256" key="3">
    <source>
        <dbReference type="PROSITE-ProRule" id="PRU10141"/>
    </source>
</evidence>
<evidence type="ECO:0000313" key="6">
    <source>
        <dbReference type="Proteomes" id="UP000239001"/>
    </source>
</evidence>
<keyword evidence="5" id="KW-0723">Serine/threonine-protein kinase</keyword>
<evidence type="ECO:0000256" key="2">
    <source>
        <dbReference type="ARBA" id="ARBA00022840"/>
    </source>
</evidence>
<dbReference type="GO" id="GO:0004674">
    <property type="term" value="F:protein serine/threonine kinase activity"/>
    <property type="evidence" value="ECO:0007669"/>
    <property type="project" value="UniProtKB-KW"/>
</dbReference>
<dbReference type="Proteomes" id="UP000239001">
    <property type="component" value="Unassembled WGS sequence"/>
</dbReference>
<dbReference type="InterPro" id="IPR011009">
    <property type="entry name" value="Kinase-like_dom_sf"/>
</dbReference>
<dbReference type="AlphaFoldDB" id="A0A2T1LXY3"/>
<dbReference type="GO" id="GO:0005524">
    <property type="term" value="F:ATP binding"/>
    <property type="evidence" value="ECO:0007669"/>
    <property type="project" value="UniProtKB-UniRule"/>
</dbReference>
<reference evidence="5 6" key="1">
    <citation type="submission" date="2018-03" db="EMBL/GenBank/DDBJ databases">
        <title>The ancient ancestry and fast evolution of plastids.</title>
        <authorList>
            <person name="Moore K.R."/>
            <person name="Magnabosco C."/>
            <person name="Momper L."/>
            <person name="Gold D.A."/>
            <person name="Bosak T."/>
            <person name="Fournier G.P."/>
        </authorList>
    </citation>
    <scope>NUCLEOTIDE SEQUENCE [LARGE SCALE GENOMIC DNA]</scope>
    <source>
        <strain evidence="5 6">CCALA 016</strain>
    </source>
</reference>
<organism evidence="5 6">
    <name type="scientific">Aphanothece hegewaldii CCALA 016</name>
    <dbReference type="NCBI Taxonomy" id="2107694"/>
    <lineage>
        <taxon>Bacteria</taxon>
        <taxon>Bacillati</taxon>
        <taxon>Cyanobacteriota</taxon>
        <taxon>Cyanophyceae</taxon>
        <taxon>Oscillatoriophycideae</taxon>
        <taxon>Chroococcales</taxon>
        <taxon>Aphanothecaceae</taxon>
        <taxon>Aphanothece</taxon>
    </lineage>
</organism>
<dbReference type="Gene3D" id="1.10.510.10">
    <property type="entry name" value="Transferase(Phosphotransferase) domain 1"/>
    <property type="match status" value="1"/>
</dbReference>
<dbReference type="SMART" id="SM00220">
    <property type="entry name" value="S_TKc"/>
    <property type="match status" value="1"/>
</dbReference>
<keyword evidence="2 3" id="KW-0067">ATP-binding</keyword>
<dbReference type="InterPro" id="IPR000719">
    <property type="entry name" value="Prot_kinase_dom"/>
</dbReference>
<dbReference type="OrthoDB" id="9788659at2"/>
<dbReference type="PANTHER" id="PTHR24348">
    <property type="entry name" value="SERINE/THREONINE-PROTEIN KINASE UNC-51-RELATED"/>
    <property type="match status" value="1"/>
</dbReference>